<dbReference type="RefSeq" id="WP_006964861.1">
    <property type="nucleotide sequence ID" value="NZ_APJX01000002.1"/>
</dbReference>
<dbReference type="OrthoDB" id="5405832at2"/>
<dbReference type="EMBL" id="APJX01000002">
    <property type="protein sequence ID" value="EMS80598.1"/>
    <property type="molecule type" value="Genomic_DNA"/>
</dbReference>
<gene>
    <name evidence="3" type="ORF">Dpo_2c02910</name>
</gene>
<sequence>MPKYRRKNAPSGFTLIEILVALAITSILVTAIYRFFIGQHHAYTVQDQVIEMEQTARVAMDMIRRDLRMAGYHAMGDDLINNLSDFVPSSFIPAYPVTVNLDANPKISEGSGTDPDVITFLSVLPTDNNPTTLSAAVPPGSNQITLDLTDDYKVGDMIHIGTGSEYATVTAISGSTLTIDTNPADAAGSQGIARNYAAGTPVGEIYVVSYAVFNDDNDPSFDYHDPGHPVLKRKVNDVGFMTVDTPVIEDIVAENITDMQLSHLGSGEIEVILSSRTDRADHKFQSNGGYRTYTANARIKSRNTANVVVGTDCDVPAAPTNPVLTGLNDTYPCKIHITWDAVTGTAGCEVFKYIVYYGTTSGAYAYNVDVGNVTAYTLDVTALKACTYNVAVAAVNDAGTGPKSAEQSITDTQAPAMPSGFSAENINGVERKVTLSWNMNTECDLQGYNVFSRSDSVSAVPVNTTIISKSFTNYSDSNFISIDCDTYHYSMEAVDFCPNSSGATTEVSVSPTAPAPPTGAVFSTTGTTDTISWILSADDFEVGTLNYIVGYQIVGYQVDDTAPTETTPESLGAGTDTWTSTSPNDYYDVSAIDACGNKSAALRISSACSQLPVISIVSPVGDATVSGTINIDGTVTLPGERTLASIKLKIDDEPWVATGNISPWGEWDTTQVVNGDHTITIRATDSEGCYVEEYITVTVSNELSVTPQVFCTLYTCIDPPADPAKGDSYINLVVYVDDHEGNPVSDASVEANIKFGSGSGSKDIPATGVAGYYGGGDTAACTLNSDDPDAQIPPTGLAIKTKSTYKNNQIPEIEIKVTKTGFLGSTCKITPTAE</sequence>
<organism evidence="3 4">
    <name type="scientific">Desulfotignum phosphitoxidans DSM 13687</name>
    <dbReference type="NCBI Taxonomy" id="1286635"/>
    <lineage>
        <taxon>Bacteria</taxon>
        <taxon>Pseudomonadati</taxon>
        <taxon>Thermodesulfobacteriota</taxon>
        <taxon>Desulfobacteria</taxon>
        <taxon>Desulfobacterales</taxon>
        <taxon>Desulfobacteraceae</taxon>
        <taxon>Desulfotignum</taxon>
    </lineage>
</organism>
<evidence type="ECO:0000313" key="3">
    <source>
        <dbReference type="EMBL" id="EMS80598.1"/>
    </source>
</evidence>
<feature type="transmembrane region" description="Helical" evidence="1">
    <location>
        <begin position="12"/>
        <end position="36"/>
    </location>
</feature>
<accession>S0FZN7</accession>
<dbReference type="SMART" id="SM00060">
    <property type="entry name" value="FN3"/>
    <property type="match status" value="1"/>
</dbReference>
<dbReference type="Gene3D" id="2.60.40.10">
    <property type="entry name" value="Immunoglobulins"/>
    <property type="match status" value="3"/>
</dbReference>
<dbReference type="InterPro" id="IPR045584">
    <property type="entry name" value="Pilin-like"/>
</dbReference>
<dbReference type="InterPro" id="IPR036116">
    <property type="entry name" value="FN3_sf"/>
</dbReference>
<reference evidence="3 4" key="1">
    <citation type="journal article" date="2013" name="Genome Announc.">
        <title>Draft Genome Sequence of Desulfotignum phosphitoxidans DSM 13687 Strain FiPS-3.</title>
        <authorList>
            <person name="Poehlein A."/>
            <person name="Daniel R."/>
            <person name="Simeonova D.D."/>
        </authorList>
    </citation>
    <scope>NUCLEOTIDE SEQUENCE [LARGE SCALE GENOMIC DNA]</scope>
    <source>
        <strain evidence="3 4">DSM 13687</strain>
    </source>
</reference>
<dbReference type="InterPro" id="IPR003961">
    <property type="entry name" value="FN3_dom"/>
</dbReference>
<dbReference type="NCBIfam" id="TIGR02532">
    <property type="entry name" value="IV_pilin_GFxxxE"/>
    <property type="match status" value="1"/>
</dbReference>
<dbReference type="SUPFAM" id="SSF49265">
    <property type="entry name" value="Fibronectin type III"/>
    <property type="match status" value="1"/>
</dbReference>
<keyword evidence="1" id="KW-1133">Transmembrane helix</keyword>
<protein>
    <submittedName>
        <fullName evidence="3">Prepilin-type N-terminal cleavage/methylation domain-containing protein</fullName>
    </submittedName>
</protein>
<comment type="caution">
    <text evidence="3">The sequence shown here is derived from an EMBL/GenBank/DDBJ whole genome shotgun (WGS) entry which is preliminary data.</text>
</comment>
<dbReference type="Pfam" id="PF07963">
    <property type="entry name" value="N_methyl"/>
    <property type="match status" value="1"/>
</dbReference>
<dbReference type="SUPFAM" id="SSF54523">
    <property type="entry name" value="Pili subunits"/>
    <property type="match status" value="1"/>
</dbReference>
<dbReference type="CDD" id="cd00063">
    <property type="entry name" value="FN3"/>
    <property type="match status" value="1"/>
</dbReference>
<feature type="domain" description="Fibronectin type-III" evidence="2">
    <location>
        <begin position="318"/>
        <end position="415"/>
    </location>
</feature>
<name>S0FZN7_9BACT</name>
<dbReference type="PROSITE" id="PS00409">
    <property type="entry name" value="PROKAR_NTER_METHYL"/>
    <property type="match status" value="1"/>
</dbReference>
<dbReference type="InterPro" id="IPR013783">
    <property type="entry name" value="Ig-like_fold"/>
</dbReference>
<keyword evidence="1" id="KW-0812">Transmembrane</keyword>
<keyword evidence="4" id="KW-1185">Reference proteome</keyword>
<keyword evidence="1" id="KW-0472">Membrane</keyword>
<dbReference type="InterPro" id="IPR012902">
    <property type="entry name" value="N_methyl_site"/>
</dbReference>
<evidence type="ECO:0000259" key="2">
    <source>
        <dbReference type="PROSITE" id="PS50853"/>
    </source>
</evidence>
<evidence type="ECO:0000256" key="1">
    <source>
        <dbReference type="SAM" id="Phobius"/>
    </source>
</evidence>
<evidence type="ECO:0000313" key="4">
    <source>
        <dbReference type="Proteomes" id="UP000014216"/>
    </source>
</evidence>
<dbReference type="PROSITE" id="PS50853">
    <property type="entry name" value="FN3"/>
    <property type="match status" value="1"/>
</dbReference>
<proteinExistence type="predicted"/>
<dbReference type="Pfam" id="PF17957">
    <property type="entry name" value="Big_7"/>
    <property type="match status" value="1"/>
</dbReference>
<dbReference type="Proteomes" id="UP000014216">
    <property type="component" value="Unassembled WGS sequence"/>
</dbReference>
<dbReference type="AlphaFoldDB" id="S0FZN7"/>